<evidence type="ECO:0000313" key="7">
    <source>
        <dbReference type="Proteomes" id="UP001596016"/>
    </source>
</evidence>
<dbReference type="Gene3D" id="1.10.357.10">
    <property type="entry name" value="Tetracycline Repressor, domain 2"/>
    <property type="match status" value="1"/>
</dbReference>
<organism evidence="6 7">
    <name type="scientific">Aquamicrobium segne</name>
    <dbReference type="NCBI Taxonomy" id="469547"/>
    <lineage>
        <taxon>Bacteria</taxon>
        <taxon>Pseudomonadati</taxon>
        <taxon>Pseudomonadota</taxon>
        <taxon>Alphaproteobacteria</taxon>
        <taxon>Hyphomicrobiales</taxon>
        <taxon>Phyllobacteriaceae</taxon>
        <taxon>Aquamicrobium</taxon>
    </lineage>
</organism>
<dbReference type="Pfam" id="PF17937">
    <property type="entry name" value="TetR_C_28"/>
    <property type="match status" value="1"/>
</dbReference>
<evidence type="ECO:0000256" key="4">
    <source>
        <dbReference type="PROSITE-ProRule" id="PRU00335"/>
    </source>
</evidence>
<gene>
    <name evidence="6" type="ORF">ACFPLB_14325</name>
</gene>
<keyword evidence="1" id="KW-0805">Transcription regulation</keyword>
<protein>
    <submittedName>
        <fullName evidence="6">TetR/AcrR family transcriptional regulator</fullName>
    </submittedName>
</protein>
<evidence type="ECO:0000313" key="6">
    <source>
        <dbReference type="EMBL" id="MFC5387135.1"/>
    </source>
</evidence>
<dbReference type="PROSITE" id="PS50977">
    <property type="entry name" value="HTH_TETR_2"/>
    <property type="match status" value="1"/>
</dbReference>
<keyword evidence="7" id="KW-1185">Reference proteome</keyword>
<dbReference type="PANTHER" id="PTHR47506:SF6">
    <property type="entry name" value="HTH-TYPE TRANSCRIPTIONAL REPRESSOR NEMR"/>
    <property type="match status" value="1"/>
</dbReference>
<dbReference type="Pfam" id="PF00440">
    <property type="entry name" value="TetR_N"/>
    <property type="match status" value="1"/>
</dbReference>
<reference evidence="7" key="1">
    <citation type="journal article" date="2019" name="Int. J. Syst. Evol. Microbiol.">
        <title>The Global Catalogue of Microorganisms (GCM) 10K type strain sequencing project: providing services to taxonomists for standard genome sequencing and annotation.</title>
        <authorList>
            <consortium name="The Broad Institute Genomics Platform"/>
            <consortium name="The Broad Institute Genome Sequencing Center for Infectious Disease"/>
            <person name="Wu L."/>
            <person name="Ma J."/>
        </authorList>
    </citation>
    <scope>NUCLEOTIDE SEQUENCE [LARGE SCALE GENOMIC DNA]</scope>
    <source>
        <strain evidence="7">CGMCC 4.1415</strain>
    </source>
</reference>
<dbReference type="EMBL" id="JBHSLL010000054">
    <property type="protein sequence ID" value="MFC5387135.1"/>
    <property type="molecule type" value="Genomic_DNA"/>
</dbReference>
<dbReference type="InterPro" id="IPR001647">
    <property type="entry name" value="HTH_TetR"/>
</dbReference>
<accession>A0ABW0H1I1</accession>
<proteinExistence type="predicted"/>
<keyword evidence="3" id="KW-0804">Transcription</keyword>
<dbReference type="PRINTS" id="PR00455">
    <property type="entry name" value="HTHTETR"/>
</dbReference>
<keyword evidence="2 4" id="KW-0238">DNA-binding</keyword>
<dbReference type="SUPFAM" id="SSF46689">
    <property type="entry name" value="Homeodomain-like"/>
    <property type="match status" value="1"/>
</dbReference>
<dbReference type="PANTHER" id="PTHR47506">
    <property type="entry name" value="TRANSCRIPTIONAL REGULATORY PROTEIN"/>
    <property type="match status" value="1"/>
</dbReference>
<dbReference type="Proteomes" id="UP001596016">
    <property type="component" value="Unassembled WGS sequence"/>
</dbReference>
<dbReference type="InterPro" id="IPR041479">
    <property type="entry name" value="TetR_CgmR_C"/>
</dbReference>
<feature type="DNA-binding region" description="H-T-H motif" evidence="4">
    <location>
        <begin position="29"/>
        <end position="48"/>
    </location>
</feature>
<dbReference type="RefSeq" id="WP_378230818.1">
    <property type="nucleotide sequence ID" value="NZ_JBHSLL010000054.1"/>
</dbReference>
<feature type="domain" description="HTH tetR-type" evidence="5">
    <location>
        <begin position="6"/>
        <end position="66"/>
    </location>
</feature>
<comment type="caution">
    <text evidence="6">The sequence shown here is derived from an EMBL/GenBank/DDBJ whole genome shotgun (WGS) entry which is preliminary data.</text>
</comment>
<name>A0ABW0H1I1_9HYPH</name>
<sequence length="203" mass="22676">MARPRTIDQGTILNAAEAVVLRDGAAHLTLDAVAHEAGISKASVIYDYKTKQALIQAVVDRWMRNWEEEINETVGADTKKPDARLRARLTMFRKFSDSDKSAVAFQLCLAMAQDATLHKTLQSGFREQFDRILAKSENKDITLMAFLMLEGMSLLEVLGIISWRPDERDRMANLVEAFLDSKNKPCASSAQQSSPHARQARPA</sequence>
<evidence type="ECO:0000256" key="2">
    <source>
        <dbReference type="ARBA" id="ARBA00023125"/>
    </source>
</evidence>
<dbReference type="InterPro" id="IPR009057">
    <property type="entry name" value="Homeodomain-like_sf"/>
</dbReference>
<evidence type="ECO:0000259" key="5">
    <source>
        <dbReference type="PROSITE" id="PS50977"/>
    </source>
</evidence>
<evidence type="ECO:0000256" key="3">
    <source>
        <dbReference type="ARBA" id="ARBA00023163"/>
    </source>
</evidence>
<evidence type="ECO:0000256" key="1">
    <source>
        <dbReference type="ARBA" id="ARBA00023015"/>
    </source>
</evidence>